<evidence type="ECO:0000313" key="7">
    <source>
        <dbReference type="Proteomes" id="UP001341281"/>
    </source>
</evidence>
<dbReference type="SMART" id="SM00225">
    <property type="entry name" value="BTB"/>
    <property type="match status" value="2"/>
</dbReference>
<protein>
    <submittedName>
        <fullName evidence="6">Uncharacterized protein</fullName>
    </submittedName>
</protein>
<evidence type="ECO:0000259" key="5">
    <source>
        <dbReference type="PROSITE" id="PS50144"/>
    </source>
</evidence>
<evidence type="ECO:0000256" key="2">
    <source>
        <dbReference type="ARBA" id="ARBA00010846"/>
    </source>
</evidence>
<comment type="pathway">
    <text evidence="1">Protein modification; protein ubiquitination.</text>
</comment>
<dbReference type="Gene3D" id="3.30.710.10">
    <property type="entry name" value="Potassium Channel Kv1.1, Chain A"/>
    <property type="match status" value="2"/>
</dbReference>
<dbReference type="SUPFAM" id="SSF54695">
    <property type="entry name" value="POZ domain"/>
    <property type="match status" value="2"/>
</dbReference>
<proteinExistence type="inferred from homology"/>
<dbReference type="Proteomes" id="UP001341281">
    <property type="component" value="Chromosome 05"/>
</dbReference>
<dbReference type="GO" id="GO:0016567">
    <property type="term" value="P:protein ubiquitination"/>
    <property type="evidence" value="ECO:0007669"/>
    <property type="project" value="InterPro"/>
</dbReference>
<organism evidence="6 7">
    <name type="scientific">Paspalum notatum var. saurae</name>
    <dbReference type="NCBI Taxonomy" id="547442"/>
    <lineage>
        <taxon>Eukaryota</taxon>
        <taxon>Viridiplantae</taxon>
        <taxon>Streptophyta</taxon>
        <taxon>Embryophyta</taxon>
        <taxon>Tracheophyta</taxon>
        <taxon>Spermatophyta</taxon>
        <taxon>Magnoliopsida</taxon>
        <taxon>Liliopsida</taxon>
        <taxon>Poales</taxon>
        <taxon>Poaceae</taxon>
        <taxon>PACMAD clade</taxon>
        <taxon>Panicoideae</taxon>
        <taxon>Andropogonodae</taxon>
        <taxon>Paspaleae</taxon>
        <taxon>Paspalinae</taxon>
        <taxon>Paspalum</taxon>
    </lineage>
</organism>
<dbReference type="InterPro" id="IPR008974">
    <property type="entry name" value="TRAF-like"/>
</dbReference>
<dbReference type="PROSITE" id="PS50097">
    <property type="entry name" value="BTB"/>
    <property type="match status" value="2"/>
</dbReference>
<dbReference type="InterPro" id="IPR000210">
    <property type="entry name" value="BTB/POZ_dom"/>
</dbReference>
<feature type="domain" description="BTB" evidence="4">
    <location>
        <begin position="513"/>
        <end position="591"/>
    </location>
</feature>
<evidence type="ECO:0000313" key="6">
    <source>
        <dbReference type="EMBL" id="WVZ77257.1"/>
    </source>
</evidence>
<evidence type="ECO:0000256" key="1">
    <source>
        <dbReference type="ARBA" id="ARBA00004906"/>
    </source>
</evidence>
<dbReference type="Pfam" id="PF22486">
    <property type="entry name" value="MATH_2"/>
    <property type="match status" value="1"/>
</dbReference>
<dbReference type="InterPro" id="IPR045005">
    <property type="entry name" value="BPM1-6"/>
</dbReference>
<sequence>MSSSPAWAVNGRSTSSSSTTFTTTATGWHDFKVGGYSYLRGLGIARRIKSSTFVVGGHSWCITFFPDGLSHTDTDWICFGLRLEHHGGGGGGDDVMVRTKYTLLDLQVGEPSYTRFSSNVCTFSRTVRSWATPRFIKRDEFVSSYVTDDVFCVRRHVTVLDAVVHTHHQPPPATTVPQPPPPPDMHRHLGDLLAGGVGEDVTLEAGGETFAAHKIVLAARSPVFRAAFFGGPMKEKATGHVRIDGIEPAVFDAVLRFIYTDTFPEMELGDRVAMAQHLLVAADRYDLQRLKSMCEYVLCICVSASVAVTTLVLAEKHGCHQLKQECFRILKNRDKYKEVLVGDDFDSPAWDADSSGSSSTTFATTVAAGWHVLEVHYSRSQSHGNISWSTFVVGGHRCCITYVPDDGLSVDDDADWIRFRLQFTHSAAAGMVRSKHSLLGQAGEASCYLNDGERVRIKRQEFESCYVRDDGLFCIGCDVTVLVVSTRVLATVPPPPDMRRHIGELIAGGGVGADVTLEVGGEAFPAHKVVLAARSSVFRAEFFGGGGSSLVKKDNAAATAAARRVRIDGIHPDVFRAMLHFIYTDTLPAEIERGNRRVMARLLLVAANRYGLERLKSMCERMCCAAVHSLSK</sequence>
<dbReference type="Gene3D" id="2.60.210.10">
    <property type="entry name" value="Apoptosis, Tumor Necrosis Factor Receptor Associated Protein 2, Chain A"/>
    <property type="match status" value="1"/>
</dbReference>
<accession>A0AAQ3TSP4</accession>
<dbReference type="PANTHER" id="PTHR26379">
    <property type="entry name" value="BTB/POZ AND MATH DOMAIN-CONTAINING PROTEIN 1"/>
    <property type="match status" value="1"/>
</dbReference>
<comment type="similarity">
    <text evidence="2">Belongs to the Tdpoz family.</text>
</comment>
<dbReference type="SUPFAM" id="SSF49599">
    <property type="entry name" value="TRAF domain-like"/>
    <property type="match status" value="2"/>
</dbReference>
<dbReference type="PANTHER" id="PTHR26379:SF296">
    <property type="entry name" value="BTB DOMAIN-CONTAINING PROTEIN"/>
    <property type="match status" value="1"/>
</dbReference>
<dbReference type="Pfam" id="PF00651">
    <property type="entry name" value="BTB"/>
    <property type="match status" value="2"/>
</dbReference>
<keyword evidence="7" id="KW-1185">Reference proteome</keyword>
<dbReference type="CDD" id="cd14733">
    <property type="entry name" value="BACK"/>
    <property type="match status" value="1"/>
</dbReference>
<dbReference type="EMBL" id="CP144749">
    <property type="protein sequence ID" value="WVZ77257.1"/>
    <property type="molecule type" value="Genomic_DNA"/>
</dbReference>
<dbReference type="InterPro" id="IPR011333">
    <property type="entry name" value="SKP1/BTB/POZ_sf"/>
</dbReference>
<dbReference type="InterPro" id="IPR056423">
    <property type="entry name" value="BACK_BPM_SPOP"/>
</dbReference>
<dbReference type="CDD" id="cd18280">
    <property type="entry name" value="BTB_POZ_BPM_plant"/>
    <property type="match status" value="1"/>
</dbReference>
<gene>
    <name evidence="6" type="ORF">U9M48_025144</name>
</gene>
<feature type="domain" description="BTB" evidence="4">
    <location>
        <begin position="199"/>
        <end position="267"/>
    </location>
</feature>
<feature type="region of interest" description="Disordered" evidence="3">
    <location>
        <begin position="1"/>
        <end position="21"/>
    </location>
</feature>
<evidence type="ECO:0000259" key="4">
    <source>
        <dbReference type="PROSITE" id="PS50097"/>
    </source>
</evidence>
<dbReference type="CDD" id="cd00121">
    <property type="entry name" value="MATH"/>
    <property type="match status" value="1"/>
</dbReference>
<dbReference type="PROSITE" id="PS50144">
    <property type="entry name" value="MATH"/>
    <property type="match status" value="1"/>
</dbReference>
<feature type="domain" description="MATH" evidence="5">
    <location>
        <begin position="26"/>
        <end position="157"/>
    </location>
</feature>
<name>A0AAQ3TSP4_PASNO</name>
<dbReference type="Pfam" id="PF24570">
    <property type="entry name" value="BACK_BPM_SPOP"/>
    <property type="match status" value="1"/>
</dbReference>
<dbReference type="AlphaFoldDB" id="A0AAQ3TSP4"/>
<dbReference type="InterPro" id="IPR002083">
    <property type="entry name" value="MATH/TRAF_dom"/>
</dbReference>
<evidence type="ECO:0000256" key="3">
    <source>
        <dbReference type="SAM" id="MobiDB-lite"/>
    </source>
</evidence>
<reference evidence="6 7" key="1">
    <citation type="submission" date="2024-02" db="EMBL/GenBank/DDBJ databases">
        <title>High-quality chromosome-scale genome assembly of Pensacola bahiagrass (Paspalum notatum Flugge var. saurae).</title>
        <authorList>
            <person name="Vega J.M."/>
            <person name="Podio M."/>
            <person name="Orjuela J."/>
            <person name="Siena L.A."/>
            <person name="Pessino S.C."/>
            <person name="Combes M.C."/>
            <person name="Mariac C."/>
            <person name="Albertini E."/>
            <person name="Pupilli F."/>
            <person name="Ortiz J.P.A."/>
            <person name="Leblanc O."/>
        </authorList>
    </citation>
    <scope>NUCLEOTIDE SEQUENCE [LARGE SCALE GENOMIC DNA]</scope>
    <source>
        <strain evidence="6">R1</strain>
        <tissue evidence="6">Leaf</tissue>
    </source>
</reference>